<protein>
    <submittedName>
        <fullName evidence="3">Uncharacterized protein</fullName>
    </submittedName>
</protein>
<dbReference type="NCBIfam" id="TIGR03988">
    <property type="entry name" value="antisig_RsrA"/>
    <property type="match status" value="1"/>
</dbReference>
<gene>
    <name evidence="3" type="ORF">RA11412_2264</name>
</gene>
<evidence type="ECO:0000313" key="4">
    <source>
        <dbReference type="Proteomes" id="UP000250241"/>
    </source>
</evidence>
<dbReference type="Pfam" id="PF13490">
    <property type="entry name" value="zf-HC2"/>
    <property type="match status" value="1"/>
</dbReference>
<dbReference type="Proteomes" id="UP000250241">
    <property type="component" value="Chromosome"/>
</dbReference>
<dbReference type="GeneID" id="93862686"/>
<dbReference type="RefSeq" id="WP_128087935.1">
    <property type="nucleotide sequence ID" value="NZ_CBDEQU010000053.1"/>
</dbReference>
<keyword evidence="2" id="KW-0804">Transcription</keyword>
<evidence type="ECO:0000313" key="3">
    <source>
        <dbReference type="EMBL" id="BAV88563.1"/>
    </source>
</evidence>
<dbReference type="InterPro" id="IPR024020">
    <property type="entry name" value="Anit_sigma_mycothiol_RsrA"/>
</dbReference>
<evidence type="ECO:0000256" key="2">
    <source>
        <dbReference type="ARBA" id="ARBA00023163"/>
    </source>
</evidence>
<reference evidence="3 4" key="1">
    <citation type="submission" date="2016-10" db="EMBL/GenBank/DDBJ databases">
        <title>Genome sequence of Rothia aeria strain JCM11412.</title>
        <authorList>
            <person name="Nambu T."/>
        </authorList>
    </citation>
    <scope>NUCLEOTIDE SEQUENCE [LARGE SCALE GENOMIC DNA]</scope>
    <source>
        <strain evidence="3 4">JCM 11412</strain>
    </source>
</reference>
<proteinExistence type="predicted"/>
<keyword evidence="4" id="KW-1185">Reference proteome</keyword>
<dbReference type="EMBL" id="AP017895">
    <property type="protein sequence ID" value="BAV88563.1"/>
    <property type="molecule type" value="Genomic_DNA"/>
</dbReference>
<sequence>MEKTEDCGGNPCSEQLKSIYEYLDGALSAEEIAQLQEHLDNCAHCAEAKNLEELVRAKIKSSCAQQAPEALKTKLMGYIDELCATA</sequence>
<dbReference type="InterPro" id="IPR027383">
    <property type="entry name" value="Znf_put"/>
</dbReference>
<organism evidence="3 4">
    <name type="scientific">Rothia aeria</name>
    <dbReference type="NCBI Taxonomy" id="172042"/>
    <lineage>
        <taxon>Bacteria</taxon>
        <taxon>Bacillati</taxon>
        <taxon>Actinomycetota</taxon>
        <taxon>Actinomycetes</taxon>
        <taxon>Micrococcales</taxon>
        <taxon>Micrococcaceae</taxon>
        <taxon>Rothia</taxon>
    </lineage>
</organism>
<dbReference type="InterPro" id="IPR041916">
    <property type="entry name" value="Anti_sigma_zinc_sf"/>
</dbReference>
<keyword evidence="1" id="KW-0805">Transcription regulation</keyword>
<accession>A0A2Z5R1M5</accession>
<dbReference type="KEGG" id="raj:RA11412_2264"/>
<evidence type="ECO:0000256" key="1">
    <source>
        <dbReference type="ARBA" id="ARBA00023015"/>
    </source>
</evidence>
<dbReference type="AlphaFoldDB" id="A0A2Z5R1M5"/>
<dbReference type="Gene3D" id="1.10.10.1320">
    <property type="entry name" value="Anti-sigma factor, zinc-finger domain"/>
    <property type="match status" value="1"/>
</dbReference>
<name>A0A2Z5R1M5_9MICC</name>